<dbReference type="Proteomes" id="UP001174136">
    <property type="component" value="Unassembled WGS sequence"/>
</dbReference>
<dbReference type="AlphaFoldDB" id="A0AA47NCG0"/>
<evidence type="ECO:0000256" key="7">
    <source>
        <dbReference type="ARBA" id="ARBA00023242"/>
    </source>
</evidence>
<proteinExistence type="inferred from homology"/>
<keyword evidence="11" id="KW-1185">Reference proteome</keyword>
<evidence type="ECO:0000256" key="8">
    <source>
        <dbReference type="SAM" id="MobiDB-lite"/>
    </source>
</evidence>
<evidence type="ECO:0000256" key="6">
    <source>
        <dbReference type="ARBA" id="ARBA00022801"/>
    </source>
</evidence>
<gene>
    <name evidence="10" type="ORF">N1851_000431</name>
</gene>
<evidence type="ECO:0000313" key="10">
    <source>
        <dbReference type="EMBL" id="KAK0156284.1"/>
    </source>
</evidence>
<name>A0AA47NCG0_MERPO</name>
<comment type="similarity">
    <text evidence="3">Belongs to the HARBI1 family.</text>
</comment>
<evidence type="ECO:0000256" key="2">
    <source>
        <dbReference type="ARBA" id="ARBA00004123"/>
    </source>
</evidence>
<reference evidence="10" key="1">
    <citation type="journal article" date="2023" name="Front. Mar. Sci.">
        <title>A new Merluccius polli reference genome to investigate the effects of global change in West African waters.</title>
        <authorList>
            <person name="Mateo J.L."/>
            <person name="Blanco-Fernandez C."/>
            <person name="Garcia-Vazquez E."/>
            <person name="Machado-Schiaffino G."/>
        </authorList>
    </citation>
    <scope>NUCLEOTIDE SEQUENCE</scope>
    <source>
        <strain evidence="10">C29</strain>
        <tissue evidence="10">Fin</tissue>
    </source>
</reference>
<comment type="cofactor">
    <cofactor evidence="1">
        <name>a divalent metal cation</name>
        <dbReference type="ChEBI" id="CHEBI:60240"/>
    </cofactor>
</comment>
<dbReference type="GO" id="GO:0005634">
    <property type="term" value="C:nucleus"/>
    <property type="evidence" value="ECO:0007669"/>
    <property type="project" value="UniProtKB-SubCell"/>
</dbReference>
<feature type="region of interest" description="Disordered" evidence="8">
    <location>
        <begin position="98"/>
        <end position="117"/>
    </location>
</feature>
<organism evidence="10 11">
    <name type="scientific">Merluccius polli</name>
    <name type="common">Benguela hake</name>
    <name type="synonym">Merluccius cadenati</name>
    <dbReference type="NCBI Taxonomy" id="89951"/>
    <lineage>
        <taxon>Eukaryota</taxon>
        <taxon>Metazoa</taxon>
        <taxon>Chordata</taxon>
        <taxon>Craniata</taxon>
        <taxon>Vertebrata</taxon>
        <taxon>Euteleostomi</taxon>
        <taxon>Actinopterygii</taxon>
        <taxon>Neopterygii</taxon>
        <taxon>Teleostei</taxon>
        <taxon>Neoteleostei</taxon>
        <taxon>Acanthomorphata</taxon>
        <taxon>Zeiogadaria</taxon>
        <taxon>Gadariae</taxon>
        <taxon>Gadiformes</taxon>
        <taxon>Gadoidei</taxon>
        <taxon>Merlucciidae</taxon>
        <taxon>Merluccius</taxon>
    </lineage>
</organism>
<evidence type="ECO:0000313" key="11">
    <source>
        <dbReference type="Proteomes" id="UP001174136"/>
    </source>
</evidence>
<evidence type="ECO:0000256" key="1">
    <source>
        <dbReference type="ARBA" id="ARBA00001968"/>
    </source>
</evidence>
<dbReference type="PANTHER" id="PTHR22930">
    <property type="match status" value="1"/>
</dbReference>
<keyword evidence="6" id="KW-0378">Hydrolase</keyword>
<dbReference type="EMBL" id="JAOPHQ010000016">
    <property type="protein sequence ID" value="KAK0156284.1"/>
    <property type="molecule type" value="Genomic_DNA"/>
</dbReference>
<dbReference type="PANTHER" id="PTHR22930:SF269">
    <property type="entry name" value="NUCLEASE HARBI1-LIKE PROTEIN"/>
    <property type="match status" value="1"/>
</dbReference>
<dbReference type="InterPro" id="IPR027806">
    <property type="entry name" value="HARBI1_dom"/>
</dbReference>
<comment type="subcellular location">
    <subcellularLocation>
        <location evidence="2">Nucleus</location>
    </subcellularLocation>
</comment>
<comment type="caution">
    <text evidence="10">The sequence shown here is derived from an EMBL/GenBank/DDBJ whole genome shotgun (WGS) entry which is preliminary data.</text>
</comment>
<evidence type="ECO:0000259" key="9">
    <source>
        <dbReference type="Pfam" id="PF13359"/>
    </source>
</evidence>
<dbReference type="GO" id="GO:0004518">
    <property type="term" value="F:nuclease activity"/>
    <property type="evidence" value="ECO:0007669"/>
    <property type="project" value="UniProtKB-KW"/>
</dbReference>
<dbReference type="Pfam" id="PF13359">
    <property type="entry name" value="DDE_Tnp_4"/>
    <property type="match status" value="1"/>
</dbReference>
<keyword evidence="5" id="KW-0479">Metal-binding</keyword>
<dbReference type="InterPro" id="IPR045249">
    <property type="entry name" value="HARBI1-like"/>
</dbReference>
<dbReference type="GO" id="GO:0016787">
    <property type="term" value="F:hydrolase activity"/>
    <property type="evidence" value="ECO:0007669"/>
    <property type="project" value="UniProtKB-KW"/>
</dbReference>
<protein>
    <submittedName>
        <fullName evidence="10">Protein ALP1-like</fullName>
    </submittedName>
</protein>
<dbReference type="GO" id="GO:0046872">
    <property type="term" value="F:metal ion binding"/>
    <property type="evidence" value="ECO:0007669"/>
    <property type="project" value="UniProtKB-KW"/>
</dbReference>
<evidence type="ECO:0000256" key="4">
    <source>
        <dbReference type="ARBA" id="ARBA00022722"/>
    </source>
</evidence>
<feature type="domain" description="DDE Tnp4" evidence="9">
    <location>
        <begin position="2"/>
        <end position="77"/>
    </location>
</feature>
<sequence length="117" mass="13711">MVGDAAFPLKLYLMRPYPGQNLTHQKRIFNYRLSRARMVVENAFGILSSRWRVLHRRINLHPQNVDTLVLAACILHNFLLAPRENVRMLEEAEQQRRNLPAVRHMGGNRASRERPVM</sequence>
<keyword evidence="7" id="KW-0539">Nucleus</keyword>
<accession>A0AA47NCG0</accession>
<keyword evidence="4" id="KW-0540">Nuclease</keyword>
<evidence type="ECO:0000256" key="3">
    <source>
        <dbReference type="ARBA" id="ARBA00006958"/>
    </source>
</evidence>
<evidence type="ECO:0000256" key="5">
    <source>
        <dbReference type="ARBA" id="ARBA00022723"/>
    </source>
</evidence>